<evidence type="ECO:0000313" key="2">
    <source>
        <dbReference type="Proteomes" id="UP000070531"/>
    </source>
</evidence>
<dbReference type="AlphaFoldDB" id="A0A134BA84"/>
<comment type="caution">
    <text evidence="1">The sequence shown here is derived from an EMBL/GenBank/DDBJ whole genome shotgun (WGS) entry which is preliminary data.</text>
</comment>
<accession>A0A134BA84</accession>
<reference evidence="1 2" key="1">
    <citation type="submission" date="2016-01" db="EMBL/GenBank/DDBJ databases">
        <authorList>
            <person name="Oliw E.H."/>
        </authorList>
    </citation>
    <scope>NUCLEOTIDE SEQUENCE [LARGE SCALE GENOMIC DNA]</scope>
    <source>
        <strain evidence="1 2">DNF00307</strain>
    </source>
</reference>
<dbReference type="Proteomes" id="UP000070531">
    <property type="component" value="Unassembled WGS sequence"/>
</dbReference>
<evidence type="ECO:0000313" key="1">
    <source>
        <dbReference type="EMBL" id="KXB76851.1"/>
    </source>
</evidence>
<dbReference type="EMBL" id="LSDL01000083">
    <property type="protein sequence ID" value="KXB76851.1"/>
    <property type="molecule type" value="Genomic_DNA"/>
</dbReference>
<proteinExistence type="predicted"/>
<organism evidence="1">
    <name type="scientific">Prevotella amnii</name>
    <dbReference type="NCBI Taxonomy" id="419005"/>
    <lineage>
        <taxon>Bacteria</taxon>
        <taxon>Pseudomonadati</taxon>
        <taxon>Bacteroidota</taxon>
        <taxon>Bacteroidia</taxon>
        <taxon>Bacteroidales</taxon>
        <taxon>Prevotellaceae</taxon>
        <taxon>Prevotella</taxon>
    </lineage>
</organism>
<protein>
    <submittedName>
        <fullName evidence="1">Uncharacterized protein</fullName>
    </submittedName>
</protein>
<gene>
    <name evidence="1" type="ORF">HMPREF1860_01541</name>
</gene>
<dbReference type="PATRIC" id="fig|419005.5.peg.1542"/>
<sequence>MLRKLAMNFSRISDRKLSGNKDLSPKQEDKCVKDARKAGANLLQYASYCVG</sequence>
<name>A0A134BA84_9BACT</name>